<accession>A0A7W8J418</accession>
<comment type="caution">
    <text evidence="1">The sequence shown here is derived from an EMBL/GenBank/DDBJ whole genome shotgun (WGS) entry which is preliminary data.</text>
</comment>
<gene>
    <name evidence="1" type="ORF">HDF10_000126</name>
</gene>
<reference evidence="1 2" key="1">
    <citation type="submission" date="2020-08" db="EMBL/GenBank/DDBJ databases">
        <title>Genomic Encyclopedia of Type Strains, Phase IV (KMG-V): Genome sequencing to study the core and pangenomes of soil and plant-associated prokaryotes.</title>
        <authorList>
            <person name="Whitman W."/>
        </authorList>
    </citation>
    <scope>NUCLEOTIDE SEQUENCE [LARGE SCALE GENOMIC DNA]</scope>
    <source>
        <strain evidence="1 2">M8US30</strain>
    </source>
</reference>
<evidence type="ECO:0000313" key="2">
    <source>
        <dbReference type="Proteomes" id="UP000569092"/>
    </source>
</evidence>
<dbReference type="EMBL" id="JACHDZ010000001">
    <property type="protein sequence ID" value="MBB5342176.1"/>
    <property type="molecule type" value="Genomic_DNA"/>
</dbReference>
<organism evidence="1 2">
    <name type="scientific">Tunturiibacter lichenicola</name>
    <dbReference type="NCBI Taxonomy" id="2051959"/>
    <lineage>
        <taxon>Bacteria</taxon>
        <taxon>Pseudomonadati</taxon>
        <taxon>Acidobacteriota</taxon>
        <taxon>Terriglobia</taxon>
        <taxon>Terriglobales</taxon>
        <taxon>Acidobacteriaceae</taxon>
        <taxon>Tunturiibacter</taxon>
    </lineage>
</organism>
<evidence type="ECO:0000313" key="1">
    <source>
        <dbReference type="EMBL" id="MBB5342176.1"/>
    </source>
</evidence>
<proteinExistence type="predicted"/>
<name>A0A7W8J418_9BACT</name>
<sequence>MNTYQVRFKLHQDPEHPGGYLLKYQRVIDITHEENPLKVVFPDAVKLRGAFLKAGLYLHSFGTQDTGRDVMPDPNQDYEVTDQMMRDLGFDIPA</sequence>
<dbReference type="AlphaFoldDB" id="A0A7W8J418"/>
<dbReference type="Proteomes" id="UP000569092">
    <property type="component" value="Unassembled WGS sequence"/>
</dbReference>
<protein>
    <submittedName>
        <fullName evidence="1">Uncharacterized protein</fullName>
    </submittedName>
</protein>